<keyword evidence="4" id="KW-0732">Signal</keyword>
<comment type="similarity">
    <text evidence="1 4">Belongs to the type-B carboxylesterase/lipase family.</text>
</comment>
<evidence type="ECO:0000256" key="4">
    <source>
        <dbReference type="RuleBase" id="RU361235"/>
    </source>
</evidence>
<evidence type="ECO:0000256" key="3">
    <source>
        <dbReference type="ARBA" id="ARBA00022801"/>
    </source>
</evidence>
<feature type="chain" id="PRO_5043095456" description="Carboxylic ester hydrolase" evidence="4">
    <location>
        <begin position="25"/>
        <end position="526"/>
    </location>
</feature>
<dbReference type="InterPro" id="IPR019826">
    <property type="entry name" value="Carboxylesterase_B_AS"/>
</dbReference>
<comment type="caution">
    <text evidence="6">The sequence shown here is derived from an EMBL/GenBank/DDBJ whole genome shotgun (WGS) entry which is preliminary data.</text>
</comment>
<proteinExistence type="inferred from homology"/>
<dbReference type="Pfam" id="PF00135">
    <property type="entry name" value="COesterase"/>
    <property type="match status" value="1"/>
</dbReference>
<keyword evidence="7" id="KW-1185">Reference proteome</keyword>
<organism evidence="6 7">
    <name type="scientific">Pristionchus fissidentatus</name>
    <dbReference type="NCBI Taxonomy" id="1538716"/>
    <lineage>
        <taxon>Eukaryota</taxon>
        <taxon>Metazoa</taxon>
        <taxon>Ecdysozoa</taxon>
        <taxon>Nematoda</taxon>
        <taxon>Chromadorea</taxon>
        <taxon>Rhabditida</taxon>
        <taxon>Rhabditina</taxon>
        <taxon>Diplogasteromorpha</taxon>
        <taxon>Diplogasteroidea</taxon>
        <taxon>Neodiplogasteridae</taxon>
        <taxon>Pristionchus</taxon>
    </lineage>
</organism>
<protein>
    <recommendedName>
        <fullName evidence="4">Carboxylic ester hydrolase</fullName>
        <ecNumber evidence="4">3.1.1.-</ecNumber>
    </recommendedName>
</protein>
<feature type="domain" description="Carboxylesterase type B" evidence="5">
    <location>
        <begin position="28"/>
        <end position="482"/>
    </location>
</feature>
<dbReference type="GO" id="GO:0052689">
    <property type="term" value="F:carboxylic ester hydrolase activity"/>
    <property type="evidence" value="ECO:0007669"/>
    <property type="project" value="UniProtKB-KW"/>
</dbReference>
<evidence type="ECO:0000313" key="6">
    <source>
        <dbReference type="EMBL" id="GMT32878.1"/>
    </source>
</evidence>
<accession>A0AAV5WRK1</accession>
<feature type="non-terminal residue" evidence="6">
    <location>
        <position position="1"/>
    </location>
</feature>
<evidence type="ECO:0000256" key="1">
    <source>
        <dbReference type="ARBA" id="ARBA00005964"/>
    </source>
</evidence>
<gene>
    <name evidence="6" type="ORF">PFISCL1PPCAC_24175</name>
</gene>
<name>A0AAV5WRK1_9BILA</name>
<dbReference type="EMBL" id="BTSY01000006">
    <property type="protein sequence ID" value="GMT32878.1"/>
    <property type="molecule type" value="Genomic_DNA"/>
</dbReference>
<feature type="signal peptide" evidence="4">
    <location>
        <begin position="1"/>
        <end position="24"/>
    </location>
</feature>
<dbReference type="Proteomes" id="UP001432322">
    <property type="component" value="Unassembled WGS sequence"/>
</dbReference>
<dbReference type="InterPro" id="IPR029058">
    <property type="entry name" value="AB_hydrolase_fold"/>
</dbReference>
<dbReference type="InterPro" id="IPR002018">
    <property type="entry name" value="CarbesteraseB"/>
</dbReference>
<sequence>SLHTCPFMSLLFLLLSSILHSSQSAVFPVVTTSFGSIRGYEFTNQGGFTAQIFKKLPFASPPVGPLRWKKPVNPEKWSETIDGTFFGPACAQRTIMYDGPSTGFSEDCLHLNVYSSQLCIQSKSCPVLFIIHGGLGIYEATMKFPDEVLVTNFVSQGLVVVTTAYRVEAFGIMALGDENALPANLAMHDVLAALKFTRSEIHSFGGDKDQITIMGHSTGAQIALHFAFSPGISPPGKPRLFRSVISMSGPSGLETEERQVERSHMVAAKLNCSGSAREIIDCMRPKSTDEILTAASTVQTWNIFANIGLVGITMAGELMPIRSAKEMIENNEPLRLMLGTTLYEVIGPGEKNDVNKVMGIENDKECFAKYTRDRESDTFVPGYNTDAQAIIMTAYTYGKAQAESGGEVYLYEYDYPEHATHTDDAYLVLGFHPYDKDSNEEWLSRVYPRYFANFAKGDRPAPDWYQLKPNLMNYYSVYRNETSDASPHMKFGYRSEITSYYTEMMEYDQRLTSVKRKVLNAPVQYH</sequence>
<evidence type="ECO:0000259" key="5">
    <source>
        <dbReference type="Pfam" id="PF00135"/>
    </source>
</evidence>
<reference evidence="6" key="1">
    <citation type="submission" date="2023-10" db="EMBL/GenBank/DDBJ databases">
        <title>Genome assembly of Pristionchus species.</title>
        <authorList>
            <person name="Yoshida K."/>
            <person name="Sommer R.J."/>
        </authorList>
    </citation>
    <scope>NUCLEOTIDE SEQUENCE</scope>
    <source>
        <strain evidence="6">RS5133</strain>
    </source>
</reference>
<dbReference type="PANTHER" id="PTHR45580">
    <property type="entry name" value="PROTEIN CBG05369"/>
    <property type="match status" value="1"/>
</dbReference>
<evidence type="ECO:0000313" key="7">
    <source>
        <dbReference type="Proteomes" id="UP001432322"/>
    </source>
</evidence>
<dbReference type="EC" id="3.1.1.-" evidence="4"/>
<evidence type="ECO:0000256" key="2">
    <source>
        <dbReference type="ARBA" id="ARBA00022487"/>
    </source>
</evidence>
<keyword evidence="2" id="KW-0719">Serine esterase</keyword>
<dbReference type="PANTHER" id="PTHR45580:SF6">
    <property type="entry name" value="CARBOXYLESTERASE TYPE B DOMAIN-CONTAINING PROTEIN"/>
    <property type="match status" value="1"/>
</dbReference>
<dbReference type="PROSITE" id="PS00122">
    <property type="entry name" value="CARBOXYLESTERASE_B_1"/>
    <property type="match status" value="1"/>
</dbReference>
<dbReference type="Gene3D" id="3.40.50.1820">
    <property type="entry name" value="alpha/beta hydrolase"/>
    <property type="match status" value="1"/>
</dbReference>
<dbReference type="SUPFAM" id="SSF53474">
    <property type="entry name" value="alpha/beta-Hydrolases"/>
    <property type="match status" value="1"/>
</dbReference>
<dbReference type="AlphaFoldDB" id="A0AAV5WRK1"/>
<keyword evidence="3 4" id="KW-0378">Hydrolase</keyword>